<organism evidence="3 4">
    <name type="scientific">Hebeloma cylindrosporum</name>
    <dbReference type="NCBI Taxonomy" id="76867"/>
    <lineage>
        <taxon>Eukaryota</taxon>
        <taxon>Fungi</taxon>
        <taxon>Dikarya</taxon>
        <taxon>Basidiomycota</taxon>
        <taxon>Agaricomycotina</taxon>
        <taxon>Agaricomycetes</taxon>
        <taxon>Agaricomycetidae</taxon>
        <taxon>Agaricales</taxon>
        <taxon>Agaricineae</taxon>
        <taxon>Hymenogastraceae</taxon>
        <taxon>Hebeloma</taxon>
    </lineage>
</organism>
<dbReference type="AlphaFoldDB" id="A0A0C3CID1"/>
<dbReference type="Pfam" id="PF20152">
    <property type="entry name" value="DUF6534"/>
    <property type="match status" value="1"/>
</dbReference>
<dbReference type="OrthoDB" id="2738831at2759"/>
<dbReference type="InterPro" id="IPR045339">
    <property type="entry name" value="DUF6534"/>
</dbReference>
<accession>A0A0C3CID1</accession>
<dbReference type="HOGENOM" id="CLU_1669588_0_0_1"/>
<reference evidence="3 4" key="1">
    <citation type="submission" date="2014-04" db="EMBL/GenBank/DDBJ databases">
        <authorList>
            <consortium name="DOE Joint Genome Institute"/>
            <person name="Kuo A."/>
            <person name="Gay G."/>
            <person name="Dore J."/>
            <person name="Kohler A."/>
            <person name="Nagy L.G."/>
            <person name="Floudas D."/>
            <person name="Copeland A."/>
            <person name="Barry K.W."/>
            <person name="Cichocki N."/>
            <person name="Veneault-Fourrey C."/>
            <person name="LaButti K."/>
            <person name="Lindquist E.A."/>
            <person name="Lipzen A."/>
            <person name="Lundell T."/>
            <person name="Morin E."/>
            <person name="Murat C."/>
            <person name="Sun H."/>
            <person name="Tunlid A."/>
            <person name="Henrissat B."/>
            <person name="Grigoriev I.V."/>
            <person name="Hibbett D.S."/>
            <person name="Martin F."/>
            <person name="Nordberg H.P."/>
            <person name="Cantor M.N."/>
            <person name="Hua S.X."/>
        </authorList>
    </citation>
    <scope>NUCLEOTIDE SEQUENCE [LARGE SCALE GENOMIC DNA]</scope>
    <source>
        <strain evidence="4">h7</strain>
    </source>
</reference>
<feature type="transmembrane region" description="Helical" evidence="1">
    <location>
        <begin position="115"/>
        <end position="134"/>
    </location>
</feature>
<feature type="transmembrane region" description="Helical" evidence="1">
    <location>
        <begin position="9"/>
        <end position="31"/>
    </location>
</feature>
<feature type="domain" description="DUF6534" evidence="2">
    <location>
        <begin position="52"/>
        <end position="138"/>
    </location>
</feature>
<dbReference type="EMBL" id="KN831776">
    <property type="protein sequence ID" value="KIM43371.1"/>
    <property type="molecule type" value="Genomic_DNA"/>
</dbReference>
<dbReference type="PANTHER" id="PTHR40465">
    <property type="entry name" value="CHROMOSOME 1, WHOLE GENOME SHOTGUN SEQUENCE"/>
    <property type="match status" value="1"/>
</dbReference>
<feature type="transmembrane region" description="Helical" evidence="1">
    <location>
        <begin position="84"/>
        <end position="109"/>
    </location>
</feature>
<evidence type="ECO:0000256" key="1">
    <source>
        <dbReference type="SAM" id="Phobius"/>
    </source>
</evidence>
<protein>
    <recommendedName>
        <fullName evidence="2">DUF6534 domain-containing protein</fullName>
    </recommendedName>
</protein>
<gene>
    <name evidence="3" type="ORF">M413DRAFT_444198</name>
</gene>
<feature type="transmembrane region" description="Helical" evidence="1">
    <location>
        <begin position="43"/>
        <end position="63"/>
    </location>
</feature>
<proteinExistence type="predicted"/>
<keyword evidence="1" id="KW-0812">Transmembrane</keyword>
<evidence type="ECO:0000259" key="2">
    <source>
        <dbReference type="Pfam" id="PF20152"/>
    </source>
</evidence>
<name>A0A0C3CID1_HEBCY</name>
<evidence type="ECO:0000313" key="3">
    <source>
        <dbReference type="EMBL" id="KIM43371.1"/>
    </source>
</evidence>
<reference evidence="4" key="2">
    <citation type="submission" date="2015-01" db="EMBL/GenBank/DDBJ databases">
        <title>Evolutionary Origins and Diversification of the Mycorrhizal Mutualists.</title>
        <authorList>
            <consortium name="DOE Joint Genome Institute"/>
            <consortium name="Mycorrhizal Genomics Consortium"/>
            <person name="Kohler A."/>
            <person name="Kuo A."/>
            <person name="Nagy L.G."/>
            <person name="Floudas D."/>
            <person name="Copeland A."/>
            <person name="Barry K.W."/>
            <person name="Cichocki N."/>
            <person name="Veneault-Fourrey C."/>
            <person name="LaButti K."/>
            <person name="Lindquist E.A."/>
            <person name="Lipzen A."/>
            <person name="Lundell T."/>
            <person name="Morin E."/>
            <person name="Murat C."/>
            <person name="Riley R."/>
            <person name="Ohm R."/>
            <person name="Sun H."/>
            <person name="Tunlid A."/>
            <person name="Henrissat B."/>
            <person name="Grigoriev I.V."/>
            <person name="Hibbett D.S."/>
            <person name="Martin F."/>
        </authorList>
    </citation>
    <scope>NUCLEOTIDE SEQUENCE [LARGE SCALE GENOMIC DNA]</scope>
    <source>
        <strain evidence="4">h7</strain>
    </source>
</reference>
<sequence length="158" mass="17086">MTGNMISTVVIVVCGFIYLGLGILLTVKTFTLPGIDRLLKLRWLIATGLGCAAAADVIIAATLCCHLSKSRTGFARADSLISTLVVYSFTTGLITSLIAVASVITFQAMPMNYTWIGLFWIIGRCYVNSVLAALNVRVSLREKMAIPENTFLHLSARP</sequence>
<evidence type="ECO:0000313" key="4">
    <source>
        <dbReference type="Proteomes" id="UP000053424"/>
    </source>
</evidence>
<dbReference type="STRING" id="686832.A0A0C3CID1"/>
<dbReference type="Proteomes" id="UP000053424">
    <property type="component" value="Unassembled WGS sequence"/>
</dbReference>
<keyword evidence="4" id="KW-1185">Reference proteome</keyword>
<dbReference type="PANTHER" id="PTHR40465:SF1">
    <property type="entry name" value="DUF6534 DOMAIN-CONTAINING PROTEIN"/>
    <property type="match status" value="1"/>
</dbReference>
<keyword evidence="1" id="KW-1133">Transmembrane helix</keyword>
<keyword evidence="1" id="KW-0472">Membrane</keyword>